<evidence type="ECO:0000256" key="1">
    <source>
        <dbReference type="SAM" id="MobiDB-lite"/>
    </source>
</evidence>
<reference evidence="4" key="1">
    <citation type="submission" date="2021-04" db="EMBL/GenBank/DDBJ databases">
        <title>Genome based classification of Actinospica acidithermotolerans sp. nov., an actinobacterium isolated from an Indonesian hot spring.</title>
        <authorList>
            <person name="Kusuma A.B."/>
            <person name="Putra K.E."/>
            <person name="Nafisah S."/>
            <person name="Loh J."/>
            <person name="Nouioui I."/>
            <person name="Goodfellow M."/>
        </authorList>
    </citation>
    <scope>NUCLEOTIDE SEQUENCE</scope>
    <source>
        <strain evidence="4">CSCA 57</strain>
    </source>
</reference>
<keyword evidence="5" id="KW-1185">Reference proteome</keyword>
<comment type="caution">
    <text evidence="4">The sequence shown here is derived from an EMBL/GenBank/DDBJ whole genome shotgun (WGS) entry which is preliminary data.</text>
</comment>
<organism evidence="4 5">
    <name type="scientific">Actinospica durhamensis</name>
    <dbReference type="NCBI Taxonomy" id="1508375"/>
    <lineage>
        <taxon>Bacteria</taxon>
        <taxon>Bacillati</taxon>
        <taxon>Actinomycetota</taxon>
        <taxon>Actinomycetes</taxon>
        <taxon>Catenulisporales</taxon>
        <taxon>Actinospicaceae</taxon>
        <taxon>Actinospica</taxon>
    </lineage>
</organism>
<evidence type="ECO:0000259" key="3">
    <source>
        <dbReference type="Pfam" id="PF13229"/>
    </source>
</evidence>
<dbReference type="InterPro" id="IPR039448">
    <property type="entry name" value="Beta_helix"/>
</dbReference>
<dbReference type="InterPro" id="IPR011050">
    <property type="entry name" value="Pectin_lyase_fold/virulence"/>
</dbReference>
<keyword evidence="2" id="KW-0732">Signal</keyword>
<proteinExistence type="predicted"/>
<dbReference type="InterPro" id="IPR012334">
    <property type="entry name" value="Pectin_lyas_fold"/>
</dbReference>
<gene>
    <name evidence="4" type="ORF">KDL01_03795</name>
</gene>
<name>A0A941IM16_9ACTN</name>
<feature type="chain" id="PRO_5036772466" evidence="2">
    <location>
        <begin position="29"/>
        <end position="369"/>
    </location>
</feature>
<evidence type="ECO:0000313" key="4">
    <source>
        <dbReference type="EMBL" id="MBR7832364.1"/>
    </source>
</evidence>
<sequence>MRREHMAAGAALIVSIGSLVGIPAAAHAAASGSVLYVKTGPTCSDTTTDSSVTPYCTIQAAANVVEPGQTVQISEGTYDSNVTITRSGTAAAPIKFVGEGDFSMQPYNDQAVQIGGSGANSTTGYGLLIDGASNVEFSNVKIMGQPTGDVLVEESSGIVLDHDSIDAGDTSGLIVGAGSSAVTIAEDYFTPDLTATGNAVEVDSGASDTTITNDIAYLTGGGVWVDGASGTAVTGDTFYRVLGTGVQVDSGAAGTTIENNVVLPTKSGANGVYVDTSSAAGTTLDYNFVLTPATNTAALYSFDGANYQSAAALDAATGQGAHDVNTGPAISAGTFAPVEGSPTINSADASAPGEASTDFYGNARAPGPE</sequence>
<dbReference type="EMBL" id="JAGSOG010000010">
    <property type="protein sequence ID" value="MBR7832364.1"/>
    <property type="molecule type" value="Genomic_DNA"/>
</dbReference>
<accession>A0A941IM16</accession>
<dbReference type="Gene3D" id="2.160.20.10">
    <property type="entry name" value="Single-stranded right-handed beta-helix, Pectin lyase-like"/>
    <property type="match status" value="1"/>
</dbReference>
<feature type="domain" description="Right handed beta helix" evidence="3">
    <location>
        <begin position="195"/>
        <end position="287"/>
    </location>
</feature>
<protein>
    <submittedName>
        <fullName evidence="4">Right-handed parallel beta-helix repeat-containing protein</fullName>
    </submittedName>
</protein>
<feature type="region of interest" description="Disordered" evidence="1">
    <location>
        <begin position="332"/>
        <end position="369"/>
    </location>
</feature>
<dbReference type="Pfam" id="PF13229">
    <property type="entry name" value="Beta_helix"/>
    <property type="match status" value="1"/>
</dbReference>
<dbReference type="RefSeq" id="WP_212526897.1">
    <property type="nucleotide sequence ID" value="NZ_JAGSOG010000010.1"/>
</dbReference>
<dbReference type="SUPFAM" id="SSF51126">
    <property type="entry name" value="Pectin lyase-like"/>
    <property type="match status" value="1"/>
</dbReference>
<feature type="signal peptide" evidence="2">
    <location>
        <begin position="1"/>
        <end position="28"/>
    </location>
</feature>
<evidence type="ECO:0000256" key="2">
    <source>
        <dbReference type="SAM" id="SignalP"/>
    </source>
</evidence>
<dbReference type="Proteomes" id="UP000675781">
    <property type="component" value="Unassembled WGS sequence"/>
</dbReference>
<dbReference type="AlphaFoldDB" id="A0A941IM16"/>
<evidence type="ECO:0000313" key="5">
    <source>
        <dbReference type="Proteomes" id="UP000675781"/>
    </source>
</evidence>